<dbReference type="EMBL" id="CAMXCT010000467">
    <property type="protein sequence ID" value="CAI3979213.1"/>
    <property type="molecule type" value="Genomic_DNA"/>
</dbReference>
<feature type="compositionally biased region" description="Basic and acidic residues" evidence="1">
    <location>
        <begin position="231"/>
        <end position="242"/>
    </location>
</feature>
<evidence type="ECO:0000256" key="1">
    <source>
        <dbReference type="SAM" id="MobiDB-lite"/>
    </source>
</evidence>
<dbReference type="EMBL" id="CAMXCT030000467">
    <property type="protein sequence ID" value="CAL4766525.1"/>
    <property type="molecule type" value="Genomic_DNA"/>
</dbReference>
<feature type="region of interest" description="Disordered" evidence="1">
    <location>
        <begin position="24"/>
        <end position="127"/>
    </location>
</feature>
<organism evidence="2">
    <name type="scientific">Cladocopium goreaui</name>
    <dbReference type="NCBI Taxonomy" id="2562237"/>
    <lineage>
        <taxon>Eukaryota</taxon>
        <taxon>Sar</taxon>
        <taxon>Alveolata</taxon>
        <taxon>Dinophyceae</taxon>
        <taxon>Suessiales</taxon>
        <taxon>Symbiodiniaceae</taxon>
        <taxon>Cladocopium</taxon>
    </lineage>
</organism>
<keyword evidence="4" id="KW-1185">Reference proteome</keyword>
<accession>A0A9P1BTQ3</accession>
<dbReference type="AlphaFoldDB" id="A0A9P1BTQ3"/>
<feature type="compositionally biased region" description="Polar residues" evidence="1">
    <location>
        <begin position="24"/>
        <end position="35"/>
    </location>
</feature>
<sequence length="603" mass="65556">MTCPRSFHINLFEETLNDTILDTQSTQLDPETQDANGDEEDTAVTMKRQSPEPAGVPAEDQLSTAQPDEEKSVKPEAKPQTRRSKGNAQKPEEAPSSRRTGRQRMPPLEHWKNERCVYERKSGSSVPSLAAVVKCPAEAQKIYSVDNAKGKRAKVAESTSTSKRKRKDNMAAESVAESADGDLSDHDDAGIVSLPMPSIYDIVDKKDKKGKKKSEHIRTPDVPKAGKVKGNKSEAAQKESVAKDTPSSRTSKGTGAHGGQSSPPRGLMGALEAARMEAARMRGIARPLASANSSAPSLNNFRGKPSLAAMAAAAAAAAWTSALCQPDCTVLVLAMGLPRLEQLQRMQSLPRGGGDKNGYSVKLDNITVTPEDFVAVGSKKNFEKSSRNLATLVTQLAEFSLIEHRFQQQAPWFTTPQRDAEDAVDAMEGKTDILGQEVRVTMASQALRRRDSCDAVMPSWHEPCRVTTQREGGAEGLLRAHEIVGDVKGDEMGLGAGTVADGDELMTLQQPRRLFVLRARRLSLRGRPKSASQSNVHMQPICGLHSLTGLTQLMRLANDDCLRYVNLELLTWLRVNASGSRQELGTLFGGSEKRRGWVMGDKL</sequence>
<evidence type="ECO:0000313" key="4">
    <source>
        <dbReference type="Proteomes" id="UP001152797"/>
    </source>
</evidence>
<protein>
    <submittedName>
        <fullName evidence="2">Uncharacterized protein</fullName>
    </submittedName>
</protein>
<feature type="region of interest" description="Disordered" evidence="1">
    <location>
        <begin position="141"/>
        <end position="267"/>
    </location>
</feature>
<proteinExistence type="predicted"/>
<feature type="compositionally biased region" description="Basic and acidic residues" evidence="1">
    <location>
        <begin position="107"/>
        <end position="122"/>
    </location>
</feature>
<dbReference type="Proteomes" id="UP001152797">
    <property type="component" value="Unassembled WGS sequence"/>
</dbReference>
<dbReference type="EMBL" id="CAMXCT020000467">
    <property type="protein sequence ID" value="CAL1132588.1"/>
    <property type="molecule type" value="Genomic_DNA"/>
</dbReference>
<name>A0A9P1BTQ3_9DINO</name>
<reference evidence="3 4" key="2">
    <citation type="submission" date="2024-05" db="EMBL/GenBank/DDBJ databases">
        <authorList>
            <person name="Chen Y."/>
            <person name="Shah S."/>
            <person name="Dougan E. K."/>
            <person name="Thang M."/>
            <person name="Chan C."/>
        </authorList>
    </citation>
    <scope>NUCLEOTIDE SEQUENCE [LARGE SCALE GENOMIC DNA]</scope>
</reference>
<feature type="compositionally biased region" description="Basic and acidic residues" evidence="1">
    <location>
        <begin position="68"/>
        <end position="79"/>
    </location>
</feature>
<evidence type="ECO:0000313" key="2">
    <source>
        <dbReference type="EMBL" id="CAI3979213.1"/>
    </source>
</evidence>
<reference evidence="2" key="1">
    <citation type="submission" date="2022-10" db="EMBL/GenBank/DDBJ databases">
        <authorList>
            <person name="Chen Y."/>
            <person name="Dougan E. K."/>
            <person name="Chan C."/>
            <person name="Rhodes N."/>
            <person name="Thang M."/>
        </authorList>
    </citation>
    <scope>NUCLEOTIDE SEQUENCE</scope>
</reference>
<evidence type="ECO:0000313" key="3">
    <source>
        <dbReference type="EMBL" id="CAL4766525.1"/>
    </source>
</evidence>
<comment type="caution">
    <text evidence="2">The sequence shown here is derived from an EMBL/GenBank/DDBJ whole genome shotgun (WGS) entry which is preliminary data.</text>
</comment>
<feature type="compositionally biased region" description="Polar residues" evidence="1">
    <location>
        <begin position="245"/>
        <end position="263"/>
    </location>
</feature>
<gene>
    <name evidence="2" type="ORF">C1SCF055_LOCUS7182</name>
</gene>